<evidence type="ECO:0000313" key="2">
    <source>
        <dbReference type="Proteomes" id="UP000298482"/>
    </source>
</evidence>
<dbReference type="EMBL" id="SRJF01000002">
    <property type="protein sequence ID" value="TGA80400.1"/>
    <property type="molecule type" value="Genomic_DNA"/>
</dbReference>
<organism evidence="1 2">
    <name type="scientific">Staphylococcus croceilyticus</name>
    <dbReference type="NCBI Taxonomy" id="319942"/>
    <lineage>
        <taxon>Bacteria</taxon>
        <taxon>Bacillati</taxon>
        <taxon>Bacillota</taxon>
        <taxon>Bacilli</taxon>
        <taxon>Bacillales</taxon>
        <taxon>Staphylococcaceae</taxon>
        <taxon>Staphylococcus</taxon>
    </lineage>
</organism>
<dbReference type="Proteomes" id="UP000298482">
    <property type="component" value="Unassembled WGS sequence"/>
</dbReference>
<dbReference type="RefSeq" id="WP_103328869.1">
    <property type="nucleotide sequence ID" value="NZ_PPRD01000024.1"/>
</dbReference>
<dbReference type="Pfam" id="PF14253">
    <property type="entry name" value="AbiH"/>
    <property type="match status" value="1"/>
</dbReference>
<reference evidence="1 2" key="1">
    <citation type="submission" date="2019-04" db="EMBL/GenBank/DDBJ databases">
        <title>Genomic characterization of Staphylococcus petrasii strains.</title>
        <authorList>
            <person name="Vrbovska V."/>
            <person name="Kovarovic V."/>
            <person name="Maslanova I."/>
            <person name="Indrakova A."/>
            <person name="Petras P."/>
            <person name="Sedo O."/>
            <person name="Svec P."/>
            <person name="Fisarova L."/>
            <person name="Sedlacek I."/>
            <person name="Doskar J."/>
            <person name="Pantucek R."/>
        </authorList>
    </citation>
    <scope>NUCLEOTIDE SEQUENCE [LARGE SCALE GENOMIC DNA]</scope>
    <source>
        <strain evidence="1 2">CCM 8421</strain>
    </source>
</reference>
<proteinExistence type="predicted"/>
<evidence type="ECO:0008006" key="3">
    <source>
        <dbReference type="Google" id="ProtNLM"/>
    </source>
</evidence>
<name>A0ABY2KIP8_9STAP</name>
<accession>A0ABY2KIP8</accession>
<keyword evidence="2" id="KW-1185">Reference proteome</keyword>
<evidence type="ECO:0000313" key="1">
    <source>
        <dbReference type="EMBL" id="TGA80400.1"/>
    </source>
</evidence>
<dbReference type="InterPro" id="IPR025935">
    <property type="entry name" value="AbiH"/>
</dbReference>
<gene>
    <name evidence="1" type="ORF">E2556_01930</name>
</gene>
<sequence>MRLTFLIGNGFDISRGLKTTYNNFYDYCKTNDILQENSIYNEIKNDVTLWSDFEVSLGKYTESLKNKKDVKNFIKDFIAFENEFLNYLEKESENYEIQISDKENSLNDTITNFYKDIDYEDKNDINSLLSKYRGQTLNVDFINFNYTYVFDEYIKFNNNRNFLDFEGFNLSVNYYTPIHVHNDINSGALLGVNDETQLYNKELLGKYLKYLIKPNANLYSRNLNFGAVERTILNSNIIYIYGMSLGQTDKKWWQIIGKVLNEHEETYLFIHKYDPSFKNLRRNIITLDQKREAVIDEFLAISELNELDEEVIKKISSRIFIVFNSQNVFR</sequence>
<protein>
    <recommendedName>
        <fullName evidence="3">Bacteriophage abortive infection AbiH</fullName>
    </recommendedName>
</protein>
<comment type="caution">
    <text evidence="1">The sequence shown here is derived from an EMBL/GenBank/DDBJ whole genome shotgun (WGS) entry which is preliminary data.</text>
</comment>